<gene>
    <name evidence="2" type="ORF">T310_6576</name>
</gene>
<dbReference type="AlphaFoldDB" id="A0A0F4YMV0"/>
<feature type="region of interest" description="Disordered" evidence="1">
    <location>
        <begin position="1"/>
        <end position="22"/>
    </location>
</feature>
<evidence type="ECO:0000313" key="2">
    <source>
        <dbReference type="EMBL" id="KKA19430.1"/>
    </source>
</evidence>
<reference evidence="2 3" key="1">
    <citation type="submission" date="2015-04" db="EMBL/GenBank/DDBJ databases">
        <authorList>
            <person name="Heijne W.H."/>
            <person name="Fedorova N.D."/>
            <person name="Nierman W.C."/>
            <person name="Vollebregt A.W."/>
            <person name="Zhao Z."/>
            <person name="Wu L."/>
            <person name="Kumar M."/>
            <person name="Stam H."/>
            <person name="van den Berg M.A."/>
            <person name="Pel H.J."/>
        </authorList>
    </citation>
    <scope>NUCLEOTIDE SEQUENCE [LARGE SCALE GENOMIC DNA]</scope>
    <source>
        <strain evidence="2 3">CBS 393.64</strain>
    </source>
</reference>
<sequence length="92" mass="10148">MAPSGPPTGRSSDQRSHPRLELRKSTSNCGLFHCAEPQYSAFDTALEHGHEMDIPQAIDVQVLTTRQKVIPTTVTNGQVPALAILYRGYEWA</sequence>
<dbReference type="EMBL" id="LASV01000349">
    <property type="protein sequence ID" value="KKA19430.1"/>
    <property type="molecule type" value="Genomic_DNA"/>
</dbReference>
<name>A0A0F4YMV0_RASE3</name>
<dbReference type="RefSeq" id="XP_013326042.1">
    <property type="nucleotide sequence ID" value="XM_013470588.1"/>
</dbReference>
<comment type="caution">
    <text evidence="2">The sequence shown here is derived from an EMBL/GenBank/DDBJ whole genome shotgun (WGS) entry which is preliminary data.</text>
</comment>
<proteinExistence type="predicted"/>
<accession>A0A0F4YMV0</accession>
<protein>
    <submittedName>
        <fullName evidence="2">Uncharacterized protein</fullName>
    </submittedName>
</protein>
<dbReference type="Proteomes" id="UP000053958">
    <property type="component" value="Unassembled WGS sequence"/>
</dbReference>
<feature type="compositionally biased region" description="Basic and acidic residues" evidence="1">
    <location>
        <begin position="12"/>
        <end position="22"/>
    </location>
</feature>
<evidence type="ECO:0000256" key="1">
    <source>
        <dbReference type="SAM" id="MobiDB-lite"/>
    </source>
</evidence>
<keyword evidence="3" id="KW-1185">Reference proteome</keyword>
<dbReference type="GeneID" id="25318877"/>
<organism evidence="2 3">
    <name type="scientific">Rasamsonia emersonii (strain ATCC 16479 / CBS 393.64 / IMI 116815)</name>
    <dbReference type="NCBI Taxonomy" id="1408163"/>
    <lineage>
        <taxon>Eukaryota</taxon>
        <taxon>Fungi</taxon>
        <taxon>Dikarya</taxon>
        <taxon>Ascomycota</taxon>
        <taxon>Pezizomycotina</taxon>
        <taxon>Eurotiomycetes</taxon>
        <taxon>Eurotiomycetidae</taxon>
        <taxon>Eurotiales</taxon>
        <taxon>Trichocomaceae</taxon>
        <taxon>Rasamsonia</taxon>
    </lineage>
</organism>
<evidence type="ECO:0000313" key="3">
    <source>
        <dbReference type="Proteomes" id="UP000053958"/>
    </source>
</evidence>